<dbReference type="GO" id="GO:0004089">
    <property type="term" value="F:carbonate dehydratase activity"/>
    <property type="evidence" value="ECO:0007669"/>
    <property type="project" value="UniProtKB-EC"/>
</dbReference>
<dbReference type="SUPFAM" id="SSF51069">
    <property type="entry name" value="Carbonic anhydrase"/>
    <property type="match status" value="1"/>
</dbReference>
<protein>
    <recommendedName>
        <fullName evidence="3">carbonic anhydrase</fullName>
        <ecNumber evidence="3">4.2.1.1</ecNumber>
    </recommendedName>
</protein>
<comment type="cofactor">
    <cofactor evidence="1">
        <name>Zn(2+)</name>
        <dbReference type="ChEBI" id="CHEBI:29105"/>
    </cofactor>
</comment>
<keyword evidence="4" id="KW-0479">Metal-binding</keyword>
<sequence>MLQVDKKEDVLQSLEDAIMETNNTNRTAELQRYSPSVLIPKDTTTFFRYEGSQTTPPCTEGKIWIILAEPKHVKEEELEFLRQHVTAEGKHEGHTFRETQPLNGRIVFFNR</sequence>
<dbReference type="InterPro" id="IPR023561">
    <property type="entry name" value="Carbonic_anhydrase_a-class"/>
</dbReference>
<comment type="catalytic activity">
    <reaction evidence="7">
        <text>hydrogencarbonate + H(+) = CO2 + H2O</text>
        <dbReference type="Rhea" id="RHEA:10748"/>
        <dbReference type="ChEBI" id="CHEBI:15377"/>
        <dbReference type="ChEBI" id="CHEBI:15378"/>
        <dbReference type="ChEBI" id="CHEBI:16526"/>
        <dbReference type="ChEBI" id="CHEBI:17544"/>
        <dbReference type="EC" id="4.2.1.1"/>
    </reaction>
</comment>
<dbReference type="PANTHER" id="PTHR18952:SF141">
    <property type="entry name" value="CARBONIC ANHYDRASE"/>
    <property type="match status" value="1"/>
</dbReference>
<dbReference type="GO" id="GO:0008270">
    <property type="term" value="F:zinc ion binding"/>
    <property type="evidence" value="ECO:0007669"/>
    <property type="project" value="InterPro"/>
</dbReference>
<dbReference type="Proteomes" id="UP000053660">
    <property type="component" value="Unassembled WGS sequence"/>
</dbReference>
<evidence type="ECO:0000313" key="10">
    <source>
        <dbReference type="EMBL" id="KHJ75121.1"/>
    </source>
</evidence>
<dbReference type="OrthoDB" id="429145at2759"/>
<name>A0A0B1RU06_OESDE</name>
<dbReference type="InterPro" id="IPR036398">
    <property type="entry name" value="CA_dom_sf"/>
</dbReference>
<evidence type="ECO:0000256" key="5">
    <source>
        <dbReference type="ARBA" id="ARBA00022833"/>
    </source>
</evidence>
<dbReference type="PANTHER" id="PTHR18952">
    <property type="entry name" value="CARBONIC ANHYDRASE"/>
    <property type="match status" value="1"/>
</dbReference>
<feature type="domain" description="Alpha-carbonic anhydrase" evidence="9">
    <location>
        <begin position="1"/>
        <end position="111"/>
    </location>
</feature>
<comment type="similarity">
    <text evidence="2">Belongs to the alpha-carbonic anhydrase family.</text>
</comment>
<evidence type="ECO:0000259" key="9">
    <source>
        <dbReference type="PROSITE" id="PS51144"/>
    </source>
</evidence>
<dbReference type="GO" id="GO:0005737">
    <property type="term" value="C:cytoplasm"/>
    <property type="evidence" value="ECO:0007669"/>
    <property type="project" value="TreeGrafter"/>
</dbReference>
<dbReference type="Pfam" id="PF00194">
    <property type="entry name" value="Carb_anhydrase"/>
    <property type="match status" value="1"/>
</dbReference>
<feature type="coiled-coil region" evidence="8">
    <location>
        <begin position="4"/>
        <end position="31"/>
    </location>
</feature>
<organism evidence="10 11">
    <name type="scientific">Oesophagostomum dentatum</name>
    <name type="common">Nodular worm</name>
    <dbReference type="NCBI Taxonomy" id="61180"/>
    <lineage>
        <taxon>Eukaryota</taxon>
        <taxon>Metazoa</taxon>
        <taxon>Ecdysozoa</taxon>
        <taxon>Nematoda</taxon>
        <taxon>Chromadorea</taxon>
        <taxon>Rhabditida</taxon>
        <taxon>Rhabditina</taxon>
        <taxon>Rhabditomorpha</taxon>
        <taxon>Strongyloidea</taxon>
        <taxon>Strongylidae</taxon>
        <taxon>Oesophagostomum</taxon>
    </lineage>
</organism>
<proteinExistence type="inferred from homology"/>
<evidence type="ECO:0000256" key="7">
    <source>
        <dbReference type="ARBA" id="ARBA00048348"/>
    </source>
</evidence>
<dbReference type="AlphaFoldDB" id="A0A0B1RU06"/>
<dbReference type="Gene3D" id="3.10.200.10">
    <property type="entry name" value="Alpha carbonic anhydrase"/>
    <property type="match status" value="1"/>
</dbReference>
<evidence type="ECO:0000313" key="11">
    <source>
        <dbReference type="Proteomes" id="UP000053660"/>
    </source>
</evidence>
<reference evidence="10 11" key="1">
    <citation type="submission" date="2014-03" db="EMBL/GenBank/DDBJ databases">
        <title>Draft genome of the hookworm Oesophagostomum dentatum.</title>
        <authorList>
            <person name="Mitreva M."/>
        </authorList>
    </citation>
    <scope>NUCLEOTIDE SEQUENCE [LARGE SCALE GENOMIC DNA]</scope>
    <source>
        <strain evidence="10 11">OD-Hann</strain>
    </source>
</reference>
<evidence type="ECO:0000256" key="8">
    <source>
        <dbReference type="SAM" id="Coils"/>
    </source>
</evidence>
<evidence type="ECO:0000256" key="4">
    <source>
        <dbReference type="ARBA" id="ARBA00022723"/>
    </source>
</evidence>
<dbReference type="PROSITE" id="PS51144">
    <property type="entry name" value="ALPHA_CA_2"/>
    <property type="match status" value="1"/>
</dbReference>
<keyword evidence="5" id="KW-0862">Zinc</keyword>
<evidence type="ECO:0000256" key="6">
    <source>
        <dbReference type="ARBA" id="ARBA00023239"/>
    </source>
</evidence>
<dbReference type="EC" id="4.2.1.1" evidence="3"/>
<evidence type="ECO:0000256" key="3">
    <source>
        <dbReference type="ARBA" id="ARBA00012925"/>
    </source>
</evidence>
<evidence type="ECO:0000256" key="2">
    <source>
        <dbReference type="ARBA" id="ARBA00010718"/>
    </source>
</evidence>
<keyword evidence="8" id="KW-0175">Coiled coil</keyword>
<accession>A0A0B1RU06</accession>
<keyword evidence="11" id="KW-1185">Reference proteome</keyword>
<gene>
    <name evidence="10" type="ORF">OESDEN_25263</name>
</gene>
<keyword evidence="6" id="KW-0456">Lyase</keyword>
<evidence type="ECO:0000256" key="1">
    <source>
        <dbReference type="ARBA" id="ARBA00001947"/>
    </source>
</evidence>
<dbReference type="InterPro" id="IPR001148">
    <property type="entry name" value="CA_dom"/>
</dbReference>
<dbReference type="EMBL" id="KN613058">
    <property type="protein sequence ID" value="KHJ75121.1"/>
    <property type="molecule type" value="Genomic_DNA"/>
</dbReference>